<evidence type="ECO:0000256" key="1">
    <source>
        <dbReference type="ARBA" id="ARBA00007637"/>
    </source>
</evidence>
<dbReference type="PROSITE" id="PS51257">
    <property type="entry name" value="PROKAR_LIPOPROTEIN"/>
    <property type="match status" value="1"/>
</dbReference>
<keyword evidence="4" id="KW-1185">Reference proteome</keyword>
<dbReference type="InterPro" id="IPR036291">
    <property type="entry name" value="NAD(P)-bd_dom_sf"/>
</dbReference>
<organism evidence="3 4">
    <name type="scientific">Hufsiella arboris</name>
    <dbReference type="NCBI Taxonomy" id="2695275"/>
    <lineage>
        <taxon>Bacteria</taxon>
        <taxon>Pseudomonadati</taxon>
        <taxon>Bacteroidota</taxon>
        <taxon>Sphingobacteriia</taxon>
        <taxon>Sphingobacteriales</taxon>
        <taxon>Sphingobacteriaceae</taxon>
        <taxon>Hufsiella</taxon>
    </lineage>
</organism>
<dbReference type="RefSeq" id="WP_160846099.1">
    <property type="nucleotide sequence ID" value="NZ_WVHT01000011.1"/>
</dbReference>
<dbReference type="Gene3D" id="3.40.50.720">
    <property type="entry name" value="NAD(P)-binding Rossmann-like Domain"/>
    <property type="match status" value="1"/>
</dbReference>
<name>A0A7K1YG07_9SPHI</name>
<dbReference type="EMBL" id="WVHT01000011">
    <property type="protein sequence ID" value="MXV52919.1"/>
    <property type="molecule type" value="Genomic_DNA"/>
</dbReference>
<feature type="domain" description="NAD-dependent epimerase/dehydratase" evidence="2">
    <location>
        <begin position="4"/>
        <end position="217"/>
    </location>
</feature>
<dbReference type="Proteomes" id="UP000466586">
    <property type="component" value="Unassembled WGS sequence"/>
</dbReference>
<sequence>MKCIVIGASGFVGSACVDELLGRGDEVIAFDRGIKRKNPEAGHELSDKLKFVQGNILNKETLTPLFEGADEIYHLAGQLGTSELESSMRGAIETNILGALNVFETAIAVRVPKVFLASKPSVWLNTYTITKHTAEKIGSLLSRYHPIEISVLRYLNIYGPGQKIYPVRKVLPAMAIQAMRGLPLHVYGNGNQTVDMIYVKDAARITVDVLRKKYNPNAMDCGTGTEMTVMEVAESVNEYFNNKAGIKNMPMRIGETPNTRLVADNTALFEHIGPIEFTPYQQALKESLAYYEHLPPHDIDAALNFYGFSQPFDMAW</sequence>
<accession>A0A7K1YG07</accession>
<dbReference type="AlphaFoldDB" id="A0A7K1YG07"/>
<comment type="similarity">
    <text evidence="1">Belongs to the NAD(P)-dependent epimerase/dehydratase family.</text>
</comment>
<evidence type="ECO:0000313" key="4">
    <source>
        <dbReference type="Proteomes" id="UP000466586"/>
    </source>
</evidence>
<dbReference type="InterPro" id="IPR001509">
    <property type="entry name" value="Epimerase_deHydtase"/>
</dbReference>
<gene>
    <name evidence="3" type="ORF">GS399_18250</name>
</gene>
<reference evidence="3 4" key="1">
    <citation type="submission" date="2019-11" db="EMBL/GenBank/DDBJ databases">
        <title>Pedobacter sp. HMF7647 Genome sequencing and assembly.</title>
        <authorList>
            <person name="Kang H."/>
            <person name="Kim H."/>
            <person name="Joh K."/>
        </authorList>
    </citation>
    <scope>NUCLEOTIDE SEQUENCE [LARGE SCALE GENOMIC DNA]</scope>
    <source>
        <strain evidence="3 4">HMF7647</strain>
    </source>
</reference>
<evidence type="ECO:0000313" key="3">
    <source>
        <dbReference type="EMBL" id="MXV52919.1"/>
    </source>
</evidence>
<proteinExistence type="inferred from homology"/>
<dbReference type="Pfam" id="PF01370">
    <property type="entry name" value="Epimerase"/>
    <property type="match status" value="1"/>
</dbReference>
<protein>
    <submittedName>
        <fullName evidence="3">NAD-dependent epimerase/dehydratase family protein</fullName>
    </submittedName>
</protein>
<dbReference type="PANTHER" id="PTHR43000">
    <property type="entry name" value="DTDP-D-GLUCOSE 4,6-DEHYDRATASE-RELATED"/>
    <property type="match status" value="1"/>
</dbReference>
<dbReference type="SUPFAM" id="SSF51735">
    <property type="entry name" value="NAD(P)-binding Rossmann-fold domains"/>
    <property type="match status" value="1"/>
</dbReference>
<evidence type="ECO:0000259" key="2">
    <source>
        <dbReference type="Pfam" id="PF01370"/>
    </source>
</evidence>
<comment type="caution">
    <text evidence="3">The sequence shown here is derived from an EMBL/GenBank/DDBJ whole genome shotgun (WGS) entry which is preliminary data.</text>
</comment>